<dbReference type="AlphaFoldDB" id="A0A5S5CCM5"/>
<evidence type="ECO:0000313" key="1">
    <source>
        <dbReference type="EMBL" id="TYP76086.1"/>
    </source>
</evidence>
<dbReference type="Proteomes" id="UP000324376">
    <property type="component" value="Unassembled WGS sequence"/>
</dbReference>
<sequence length="65" mass="7201">MLKNILQLNGVQELNKEQKSKLSGGGRDPRPPVTEGVCVDNQGYFYFRPCTETCDDGTVPQDCPI</sequence>
<evidence type="ECO:0000313" key="2">
    <source>
        <dbReference type="Proteomes" id="UP000324376"/>
    </source>
</evidence>
<organism evidence="1 2">
    <name type="scientific">Aquimarina intermedia</name>
    <dbReference type="NCBI Taxonomy" id="350814"/>
    <lineage>
        <taxon>Bacteria</taxon>
        <taxon>Pseudomonadati</taxon>
        <taxon>Bacteroidota</taxon>
        <taxon>Flavobacteriia</taxon>
        <taxon>Flavobacteriales</taxon>
        <taxon>Flavobacteriaceae</taxon>
        <taxon>Aquimarina</taxon>
    </lineage>
</organism>
<protein>
    <submittedName>
        <fullName evidence="1">Uncharacterized protein</fullName>
    </submittedName>
</protein>
<proteinExistence type="predicted"/>
<accession>A0A5S5CCM5</accession>
<gene>
    <name evidence="1" type="ORF">BD809_102301</name>
</gene>
<reference evidence="1 2" key="1">
    <citation type="submission" date="2019-07" db="EMBL/GenBank/DDBJ databases">
        <title>Genomic Encyclopedia of Archaeal and Bacterial Type Strains, Phase II (KMG-II): from individual species to whole genera.</title>
        <authorList>
            <person name="Goeker M."/>
        </authorList>
    </citation>
    <scope>NUCLEOTIDE SEQUENCE [LARGE SCALE GENOMIC DNA]</scope>
    <source>
        <strain evidence="1 2">DSM 17527</strain>
    </source>
</reference>
<comment type="caution">
    <text evidence="1">The sequence shown here is derived from an EMBL/GenBank/DDBJ whole genome shotgun (WGS) entry which is preliminary data.</text>
</comment>
<dbReference type="EMBL" id="VNHU01000002">
    <property type="protein sequence ID" value="TYP76086.1"/>
    <property type="molecule type" value="Genomic_DNA"/>
</dbReference>
<name>A0A5S5CCM5_9FLAO</name>
<keyword evidence="2" id="KW-1185">Reference proteome</keyword>